<proteinExistence type="predicted"/>
<evidence type="ECO:0000313" key="2">
    <source>
        <dbReference type="EMBL" id="KMO79932.1"/>
    </source>
</evidence>
<dbReference type="PATRIC" id="fig|1807.14.peg.1073"/>
<evidence type="ECO:0000256" key="1">
    <source>
        <dbReference type="SAM" id="SignalP"/>
    </source>
</evidence>
<protein>
    <submittedName>
        <fullName evidence="2">Uncharacterized protein</fullName>
    </submittedName>
</protein>
<reference evidence="2 3" key="1">
    <citation type="journal article" date="2015" name="Genome Biol. Evol.">
        <title>Characterization of Three Mycobacterium spp. with Potential Use in Bioremediation by Genome Sequencing and Comparative Genomics.</title>
        <authorList>
            <person name="Das S."/>
            <person name="Pettersson B.M."/>
            <person name="Behra P.R."/>
            <person name="Ramesh M."/>
            <person name="Dasgupta S."/>
            <person name="Bhattacharya A."/>
            <person name="Kirsebom L.A."/>
        </authorList>
    </citation>
    <scope>NUCLEOTIDE SEQUENCE [LARGE SCALE GENOMIC DNA]</scope>
    <source>
        <strain evidence="2 3">DSM 44075</strain>
    </source>
</reference>
<name>A0A0J6WDV6_9MYCO</name>
<feature type="signal peptide" evidence="1">
    <location>
        <begin position="1"/>
        <end position="23"/>
    </location>
</feature>
<dbReference type="EMBL" id="JYNU01000006">
    <property type="protein sequence ID" value="KMO79932.1"/>
    <property type="molecule type" value="Genomic_DNA"/>
</dbReference>
<keyword evidence="1" id="KW-0732">Signal</keyword>
<comment type="caution">
    <text evidence="2">The sequence shown here is derived from an EMBL/GenBank/DDBJ whole genome shotgun (WGS) entry which is preliminary data.</text>
</comment>
<accession>A0A0J6WDV6</accession>
<gene>
    <name evidence="2" type="ORF">MOBUDSM44075_01065</name>
</gene>
<dbReference type="RefSeq" id="WP_048422384.1">
    <property type="nucleotide sequence ID" value="NZ_JYNU01000006.1"/>
</dbReference>
<feature type="chain" id="PRO_5005284151" evidence="1">
    <location>
        <begin position="24"/>
        <end position="130"/>
    </location>
</feature>
<organism evidence="2 3">
    <name type="scientific">Mycolicibacterium obuense</name>
    <dbReference type="NCBI Taxonomy" id="1807"/>
    <lineage>
        <taxon>Bacteria</taxon>
        <taxon>Bacillati</taxon>
        <taxon>Actinomycetota</taxon>
        <taxon>Actinomycetes</taxon>
        <taxon>Mycobacteriales</taxon>
        <taxon>Mycobacteriaceae</taxon>
        <taxon>Mycolicibacterium</taxon>
    </lineage>
</organism>
<dbReference type="Proteomes" id="UP000036313">
    <property type="component" value="Unassembled WGS sequence"/>
</dbReference>
<evidence type="ECO:0000313" key="3">
    <source>
        <dbReference type="Proteomes" id="UP000036313"/>
    </source>
</evidence>
<sequence length="130" mass="13020" precursor="true">MLRTLAVIPALALAVGPSALAHAQPQDGTCDYELSPPTLVTVSGTTMVTATVSPRACAGAVTFQTVACLQMAGESGPGQCSQGRGILPAQVLFQPYRPGTEYTATGKGCASAGNPPSASCRTIGPLTATL</sequence>
<dbReference type="AlphaFoldDB" id="A0A0J6WDV6"/>